<reference evidence="2" key="1">
    <citation type="submission" date="2008-12" db="EMBL/GenBank/DDBJ databases">
        <title>Annotation of the Yersinia mollaretii ATCC 43969 genome.</title>
        <authorList>
            <person name="Read T.D."/>
            <person name="Akmal A."/>
            <person name="Bishop-Lilly K."/>
            <person name="Chen P.E."/>
            <person name="Cook C."/>
            <person name="Kiley M.P."/>
            <person name="Lentz S."/>
            <person name="Mateczun A."/>
            <person name="Nagarajan N."/>
            <person name="Nolan N."/>
            <person name="Osborne B.I."/>
            <person name="Pop M."/>
            <person name="Sozhamannan S."/>
            <person name="Stewart A.C."/>
            <person name="Sulakvelidze A."/>
            <person name="Thomason B."/>
            <person name="Willner K."/>
            <person name="Zwick M.E."/>
        </authorList>
    </citation>
    <scope>NUCLEOTIDE SEQUENCE [LARGE SCALE GENOMIC DNA]</scope>
    <source>
        <strain evidence="2">ATCC 43969</strain>
    </source>
</reference>
<evidence type="ECO:0000313" key="3">
    <source>
        <dbReference type="Proteomes" id="UP000003027"/>
    </source>
</evidence>
<sequence>MLTAIVPVDLSQRALDIVKKAINMAHAAELAKVQIIFGHNNRNTIYDKMFLKSIAKYKSANIASENYYKSGVNTSLLRNKAFRKVTSEHLVLLDIDIWPDFKQLKKYSKKIHNGFQPFYILPCLYLTKYGSKKLTTQKLSTSELIDRFYSFSRKEFLHLASPSSVTVMKSSDYESLGGFNINYNGHGYEDFDFLVRLSDYYNKIVPTTDFMVDKTARSPLFAEGFRRYLGELCLETLLEKDMVFHIYHDKPKGSKYYAARPINFNVFAAQHTHLIGDKISKDPTLLTNFVSICVTKGQCIQDYSILFDNKPGHIDRFDTFKRRLRFLLNG</sequence>
<dbReference type="Proteomes" id="UP000003027">
    <property type="component" value="Unassembled WGS sequence"/>
</dbReference>
<dbReference type="EMBL" id="AALD02000052">
    <property type="protein sequence ID" value="EEQ09063.1"/>
    <property type="molecule type" value="Genomic_DNA"/>
</dbReference>
<dbReference type="SUPFAM" id="SSF53448">
    <property type="entry name" value="Nucleotide-diphospho-sugar transferases"/>
    <property type="match status" value="1"/>
</dbReference>
<accession>A0ABP2E9E7</accession>
<protein>
    <submittedName>
        <fullName evidence="2">Capsule biosynthesis protein</fullName>
    </submittedName>
</protein>
<comment type="caution">
    <text evidence="2">The sequence shown here is derived from an EMBL/GenBank/DDBJ whole genome shotgun (WGS) entry which is preliminary data.</text>
</comment>
<evidence type="ECO:0000313" key="2">
    <source>
        <dbReference type="EMBL" id="EEQ09063.1"/>
    </source>
</evidence>
<dbReference type="RefSeq" id="WP_004877173.1">
    <property type="nucleotide sequence ID" value="NZ_AALD02000052.1"/>
</dbReference>
<dbReference type="InterPro" id="IPR019290">
    <property type="entry name" value="GlycosylTrfase-like_prok"/>
</dbReference>
<dbReference type="GeneID" id="57919960"/>
<keyword evidence="3" id="KW-1185">Reference proteome</keyword>
<organism evidence="2 3">
    <name type="scientific">Yersinia mollaretii (strain ATCC 43969 / DSM 18520 / CIP 103324 / CNY 7263 / WAIP 204)</name>
    <dbReference type="NCBI Taxonomy" id="349967"/>
    <lineage>
        <taxon>Bacteria</taxon>
        <taxon>Pseudomonadati</taxon>
        <taxon>Pseudomonadota</taxon>
        <taxon>Gammaproteobacteria</taxon>
        <taxon>Enterobacterales</taxon>
        <taxon>Yersiniaceae</taxon>
        <taxon>Yersinia</taxon>
    </lineage>
</organism>
<evidence type="ECO:0000259" key="1">
    <source>
        <dbReference type="Pfam" id="PF10111"/>
    </source>
</evidence>
<name>A0ABP2E9E7_YERMW</name>
<dbReference type="Gene3D" id="3.90.550.10">
    <property type="entry name" value="Spore Coat Polysaccharide Biosynthesis Protein SpsA, Chain A"/>
    <property type="match status" value="1"/>
</dbReference>
<feature type="domain" description="Glycosyltransferase 2-like prokaryotic type" evidence="1">
    <location>
        <begin position="51"/>
        <end position="258"/>
    </location>
</feature>
<dbReference type="Pfam" id="PF10111">
    <property type="entry name" value="Glyco_tranf_2_2"/>
    <property type="match status" value="1"/>
</dbReference>
<proteinExistence type="predicted"/>
<gene>
    <name evidence="2" type="ORF">ymoll0001_27530</name>
</gene>
<dbReference type="InterPro" id="IPR029044">
    <property type="entry name" value="Nucleotide-diphossugar_trans"/>
</dbReference>